<dbReference type="RefSeq" id="WP_072726164.1">
    <property type="nucleotide sequence ID" value="NZ_BDIS01000019.1"/>
</dbReference>
<organism evidence="2 3">
    <name type="scientific">Bifidobacterium lemurum</name>
    <dbReference type="NCBI Taxonomy" id="1603886"/>
    <lineage>
        <taxon>Bacteria</taxon>
        <taxon>Bacillati</taxon>
        <taxon>Actinomycetota</taxon>
        <taxon>Actinomycetes</taxon>
        <taxon>Bifidobacteriales</taxon>
        <taxon>Bifidobacteriaceae</taxon>
        <taxon>Bifidobacterium</taxon>
    </lineage>
</organism>
<evidence type="ECO:0008006" key="4">
    <source>
        <dbReference type="Google" id="ProtNLM"/>
    </source>
</evidence>
<dbReference type="Proteomes" id="UP000216352">
    <property type="component" value="Unassembled WGS sequence"/>
</dbReference>
<accession>A0A261FL74</accession>
<dbReference type="OrthoDB" id="158131at2"/>
<sequence>MNANEASLRAQAEWIAGTQGRREMVETIEKELLHYEILDAMDAAGLLDSLVFQGGTSLRLCYGAERYSEDLDFAGGRAFDRSSLDRLEECVRDAVAGRYHVATRVNEPKKDRPDDGLVSTWLVIVDTTPQRKDVRSQRIKIEVASIDAHDPTVRPLSVNYDGLPNSYSDMMIRVESRDEILADKIEAFVCSSHTRYRDLWDLAWLSRQPGVDHANAATLRRMKAVDYDEIDRYAERHPLALRRIEEAFASDAFATEMKRFLPAERLARTIRRPLWLEGAREQLTLLFSQYPPEAGTVPLDPADPLNALDSDAASHTL</sequence>
<gene>
    <name evidence="2" type="ORF">BLEM_2086</name>
</gene>
<evidence type="ECO:0000313" key="2">
    <source>
        <dbReference type="EMBL" id="OZG59911.1"/>
    </source>
</evidence>
<protein>
    <recommendedName>
        <fullName evidence="4">Nucleotidyl transferase AbiEii/AbiGii toxin family protein</fullName>
    </recommendedName>
</protein>
<comment type="caution">
    <text evidence="2">The sequence shown here is derived from an EMBL/GenBank/DDBJ whole genome shotgun (WGS) entry which is preliminary data.</text>
</comment>
<reference evidence="2 3" key="1">
    <citation type="journal article" date="2017" name="BMC Genomics">
        <title>Comparative genomic and phylogenomic analyses of the Bifidobacteriaceae family.</title>
        <authorList>
            <person name="Lugli G.A."/>
            <person name="Milani C."/>
            <person name="Turroni F."/>
            <person name="Duranti S."/>
            <person name="Mancabelli L."/>
            <person name="Mangifesta M."/>
            <person name="Ferrario C."/>
            <person name="Modesto M."/>
            <person name="Mattarelli P."/>
            <person name="Jiri K."/>
            <person name="van Sinderen D."/>
            <person name="Ventura M."/>
        </authorList>
    </citation>
    <scope>NUCLEOTIDE SEQUENCE [LARGE SCALE GENOMIC DNA]</scope>
    <source>
        <strain evidence="2 3">DSM 28807</strain>
    </source>
</reference>
<dbReference type="InterPro" id="IPR014942">
    <property type="entry name" value="AbiEii"/>
</dbReference>
<keyword evidence="3" id="KW-1185">Reference proteome</keyword>
<feature type="region of interest" description="Disordered" evidence="1">
    <location>
        <begin position="298"/>
        <end position="317"/>
    </location>
</feature>
<evidence type="ECO:0000256" key="1">
    <source>
        <dbReference type="SAM" id="MobiDB-lite"/>
    </source>
</evidence>
<dbReference type="Pfam" id="PF08843">
    <property type="entry name" value="AbiEii"/>
    <property type="match status" value="1"/>
</dbReference>
<dbReference type="AlphaFoldDB" id="A0A261FL74"/>
<evidence type="ECO:0000313" key="3">
    <source>
        <dbReference type="Proteomes" id="UP000216352"/>
    </source>
</evidence>
<dbReference type="EMBL" id="MWWX01000019">
    <property type="protein sequence ID" value="OZG59911.1"/>
    <property type="molecule type" value="Genomic_DNA"/>
</dbReference>
<dbReference type="Gene3D" id="3.10.450.620">
    <property type="entry name" value="JHP933, nucleotidyltransferase-like core domain"/>
    <property type="match status" value="1"/>
</dbReference>
<name>A0A261FL74_9BIFI</name>
<proteinExistence type="predicted"/>